<gene>
    <name evidence="5" type="ORF">KUTeg_015665</name>
</gene>
<name>A0ABQ9ENP1_TEGGR</name>
<organism evidence="5 6">
    <name type="scientific">Tegillarca granosa</name>
    <name type="common">Malaysian cockle</name>
    <name type="synonym">Anadara granosa</name>
    <dbReference type="NCBI Taxonomy" id="220873"/>
    <lineage>
        <taxon>Eukaryota</taxon>
        <taxon>Metazoa</taxon>
        <taxon>Spiralia</taxon>
        <taxon>Lophotrochozoa</taxon>
        <taxon>Mollusca</taxon>
        <taxon>Bivalvia</taxon>
        <taxon>Autobranchia</taxon>
        <taxon>Pteriomorphia</taxon>
        <taxon>Arcoida</taxon>
        <taxon>Arcoidea</taxon>
        <taxon>Arcidae</taxon>
        <taxon>Tegillarca</taxon>
    </lineage>
</organism>
<dbReference type="EMBL" id="JARBDR010000797">
    <property type="protein sequence ID" value="KAJ8306785.1"/>
    <property type="molecule type" value="Genomic_DNA"/>
</dbReference>
<dbReference type="Gene3D" id="1.25.40.10">
    <property type="entry name" value="Tetratricopeptide repeat domain"/>
    <property type="match status" value="2"/>
</dbReference>
<feature type="region of interest" description="Disordered" evidence="4">
    <location>
        <begin position="601"/>
        <end position="632"/>
    </location>
</feature>
<comment type="subcellular location">
    <subcellularLocation>
        <location evidence="1">Cytoplasm</location>
        <location evidence="1">Cytoskeleton</location>
        <location evidence="1">Cilium axoneme</location>
    </subcellularLocation>
</comment>
<reference evidence="5 6" key="1">
    <citation type="submission" date="2022-12" db="EMBL/GenBank/DDBJ databases">
        <title>Chromosome-level genome of Tegillarca granosa.</title>
        <authorList>
            <person name="Kim J."/>
        </authorList>
    </citation>
    <scope>NUCLEOTIDE SEQUENCE [LARGE SCALE GENOMIC DNA]</scope>
    <source>
        <strain evidence="5">Teg-2019</strain>
        <tissue evidence="5">Adductor muscle</tissue>
    </source>
</reference>
<evidence type="ECO:0000256" key="4">
    <source>
        <dbReference type="SAM" id="MobiDB-lite"/>
    </source>
</evidence>
<keyword evidence="6" id="KW-1185">Reference proteome</keyword>
<proteinExistence type="predicted"/>
<dbReference type="Proteomes" id="UP001217089">
    <property type="component" value="Unassembled WGS sequence"/>
</dbReference>
<dbReference type="PANTHER" id="PTHR23040:SF2">
    <property type="entry name" value="OUTER DYNEIN ARM-DOCKING COMPLEX SUBUNIT 4"/>
    <property type="match status" value="1"/>
</dbReference>
<evidence type="ECO:0000256" key="3">
    <source>
        <dbReference type="ARBA" id="ARBA00034143"/>
    </source>
</evidence>
<dbReference type="PANTHER" id="PTHR23040">
    <property type="match status" value="1"/>
</dbReference>
<evidence type="ECO:0000313" key="5">
    <source>
        <dbReference type="EMBL" id="KAJ8306785.1"/>
    </source>
</evidence>
<protein>
    <recommendedName>
        <fullName evidence="2">Outer dynein arm-docking complex subunit 4</fullName>
    </recommendedName>
    <alternativeName>
        <fullName evidence="3">Tetratricopeptide repeat protein 25</fullName>
    </alternativeName>
</protein>
<feature type="region of interest" description="Disordered" evidence="4">
    <location>
        <begin position="253"/>
        <end position="288"/>
    </location>
</feature>
<evidence type="ECO:0000256" key="2">
    <source>
        <dbReference type="ARBA" id="ARBA00034139"/>
    </source>
</evidence>
<evidence type="ECO:0000313" key="6">
    <source>
        <dbReference type="Proteomes" id="UP001217089"/>
    </source>
</evidence>
<dbReference type="SUPFAM" id="SSF48452">
    <property type="entry name" value="TPR-like"/>
    <property type="match status" value="1"/>
</dbReference>
<feature type="compositionally biased region" description="Basic and acidic residues" evidence="4">
    <location>
        <begin position="603"/>
        <end position="613"/>
    </location>
</feature>
<sequence>MLFESENYELSLMYYQRGFKQYPKHTGFQEGIRRCEHAIQKGKKGKKGRRMKLSAAGDMTYLLHKMSPPKAFTFENKSKAKTSHLPKPSATFTTRPLCQLIRIHKTPKVELLRDLGSNVGSTAASMDSLYFEEKKPDPNLVKSTLGVLYADKKYLEDLVTAKHFPDGELGEEEDNGKKTLFTLYSQVLICLQLLNKLKYLQVILCVRTFVFVHLSVKAFNGGRGSPVADMAEDGLNFLYDRVLYWDRLGPLPPPHPSRRSRGNKFGGSMSSVVSAGTNKTSATTTTGDTKLSWKSKNIKSKLGIFRDTHPVYYRPDPTRLNFQFKSITGSSEFGLRNMSEIPEEEEALHTERSYLSTDQRTSTDTGQTVTDYLKRTLADIKDENLRSLVNYERRHFNAVIEKCETCLGLLERYSEDKIPEKHEITANINALLGNTAMHLGNFDEALQYHEIDLNIGEEYDIEMARSRALGNIGKCHMMRGKYRLALEVFNRKAPLCKLPAEQSALFHDIGNCFLVLNHHSFARDVAKKALQTGEESNNRHLQLQACILLGLAERNLKRYEEAHNCFEMALAHAEILEDQRTEQAMQQALIDINKKMANKIKTNSKEKESDGKSTESQTLALNAAPTGQPITV</sequence>
<comment type="caution">
    <text evidence="5">The sequence shown here is derived from an EMBL/GenBank/DDBJ whole genome shotgun (WGS) entry which is preliminary data.</text>
</comment>
<dbReference type="SMART" id="SM00028">
    <property type="entry name" value="TPR"/>
    <property type="match status" value="4"/>
</dbReference>
<dbReference type="InterPro" id="IPR011990">
    <property type="entry name" value="TPR-like_helical_dom_sf"/>
</dbReference>
<dbReference type="InterPro" id="IPR040111">
    <property type="entry name" value="ODAD4"/>
</dbReference>
<accession>A0ABQ9ENP1</accession>
<feature type="compositionally biased region" description="Low complexity" evidence="4">
    <location>
        <begin position="274"/>
        <end position="288"/>
    </location>
</feature>
<dbReference type="InterPro" id="IPR019734">
    <property type="entry name" value="TPR_rpt"/>
</dbReference>
<evidence type="ECO:0000256" key="1">
    <source>
        <dbReference type="ARBA" id="ARBA00004430"/>
    </source>
</evidence>